<evidence type="ECO:0000256" key="5">
    <source>
        <dbReference type="ARBA" id="ARBA00022475"/>
    </source>
</evidence>
<evidence type="ECO:0000259" key="19">
    <source>
        <dbReference type="Pfam" id="PF13614"/>
    </source>
</evidence>
<gene>
    <name evidence="21" type="ORF">NVI5450_2588</name>
</gene>
<evidence type="ECO:0000256" key="10">
    <source>
        <dbReference type="ARBA" id="ARBA00022777"/>
    </source>
</evidence>
<name>A0A1L0BFZ3_9GAMM</name>
<evidence type="ECO:0000256" key="14">
    <source>
        <dbReference type="ARBA" id="ARBA00023137"/>
    </source>
</evidence>
<evidence type="ECO:0000256" key="3">
    <source>
        <dbReference type="ARBA" id="ARBA00008883"/>
    </source>
</evidence>
<dbReference type="CDD" id="cd05387">
    <property type="entry name" value="BY-kinase"/>
    <property type="match status" value="1"/>
</dbReference>
<dbReference type="GO" id="GO:0004715">
    <property type="term" value="F:non-membrane spanning protein tyrosine kinase activity"/>
    <property type="evidence" value="ECO:0007669"/>
    <property type="project" value="UniProtKB-EC"/>
</dbReference>
<comment type="similarity">
    <text evidence="2">Belongs to the CpsD/CapB family.</text>
</comment>
<dbReference type="GO" id="GO:0005886">
    <property type="term" value="C:plasma membrane"/>
    <property type="evidence" value="ECO:0007669"/>
    <property type="project" value="UniProtKB-SubCell"/>
</dbReference>
<keyword evidence="8 17" id="KW-0812">Transmembrane</keyword>
<evidence type="ECO:0000256" key="12">
    <source>
        <dbReference type="ARBA" id="ARBA00022989"/>
    </source>
</evidence>
<dbReference type="InterPro" id="IPR050445">
    <property type="entry name" value="Bact_polysacc_biosynth/exp"/>
</dbReference>
<keyword evidence="7" id="KW-0808">Transferase</keyword>
<dbReference type="GO" id="GO:0005524">
    <property type="term" value="F:ATP binding"/>
    <property type="evidence" value="ECO:0007669"/>
    <property type="project" value="UniProtKB-KW"/>
</dbReference>
<evidence type="ECO:0000256" key="17">
    <source>
        <dbReference type="SAM" id="Phobius"/>
    </source>
</evidence>
<dbReference type="Gene3D" id="3.40.50.300">
    <property type="entry name" value="P-loop containing nucleotide triphosphate hydrolases"/>
    <property type="match status" value="1"/>
</dbReference>
<evidence type="ECO:0000259" key="20">
    <source>
        <dbReference type="Pfam" id="PF13807"/>
    </source>
</evidence>
<evidence type="ECO:0000313" key="21">
    <source>
        <dbReference type="EMBL" id="SGZ02696.1"/>
    </source>
</evidence>
<dbReference type="NCBIfam" id="TIGR01007">
    <property type="entry name" value="eps_fam"/>
    <property type="match status" value="1"/>
</dbReference>
<keyword evidence="13 17" id="KW-0472">Membrane</keyword>
<evidence type="ECO:0000256" key="2">
    <source>
        <dbReference type="ARBA" id="ARBA00007316"/>
    </source>
</evidence>
<evidence type="ECO:0000256" key="4">
    <source>
        <dbReference type="ARBA" id="ARBA00011903"/>
    </source>
</evidence>
<organism evidence="21 22">
    <name type="scientific">Moritella viscosa</name>
    <dbReference type="NCBI Taxonomy" id="80854"/>
    <lineage>
        <taxon>Bacteria</taxon>
        <taxon>Pseudomonadati</taxon>
        <taxon>Pseudomonadota</taxon>
        <taxon>Gammaproteobacteria</taxon>
        <taxon>Alteromonadales</taxon>
        <taxon>Moritellaceae</taxon>
        <taxon>Moritella</taxon>
    </lineage>
</organism>
<dbReference type="OrthoDB" id="9775724at2"/>
<feature type="domain" description="Polysaccharide chain length determinant N-terminal" evidence="18">
    <location>
        <begin position="17"/>
        <end position="109"/>
    </location>
</feature>
<dbReference type="InterPro" id="IPR032807">
    <property type="entry name" value="GNVR"/>
</dbReference>
<dbReference type="EC" id="2.7.10.2" evidence="4"/>
<dbReference type="EMBL" id="FPLD01000066">
    <property type="protein sequence ID" value="SGZ02696.1"/>
    <property type="molecule type" value="Genomic_DNA"/>
</dbReference>
<feature type="transmembrane region" description="Helical" evidence="17">
    <location>
        <begin position="31"/>
        <end position="50"/>
    </location>
</feature>
<keyword evidence="10" id="KW-0418">Kinase</keyword>
<comment type="similarity">
    <text evidence="3">Belongs to the etk/wzc family.</text>
</comment>
<dbReference type="InterPro" id="IPR003856">
    <property type="entry name" value="LPS_length_determ_N"/>
</dbReference>
<sequence>MEQKYDTHSGFPQGGQDEIDLTHLFNIIRRSFLRICIITTIVSVIAAIFISDLPPIYKASTVLQLQTHQAKPIAIQGLLQNDINSKDDFQTQVEILRSDVITEKVITKLNLSQHPAYTRDKPNSKLSLILDNIIHFVSPATKQVQIKPINPHAFIGQIKSAMNVSLINNTQLLTISYEHNVPELAALIANTYADVYIQHNRDFRVQQTVAASLWLKEGVQALKDNLDTAESNLTHFLQQENLIDDSGIDNFTATELQNFTTKLNTIRSELISAQTLYQQISQSENLNLLTSTSIKALSNHAVIIELRNEYTQARHNIAELSKRYGPQHDKMIQANAQLSAAEENAQNALQQLALGFKKNLSLLEQNESAVIAVLESKKAEHRTLIKQKARYKELNRELTSSNELYNMFLMRLKETNLTNNLNLSTATIIDIAKTPLSPFKPKRSLILVLVILLTLMLLVAHALLQALFFVNQDNITNLPAPLLGSLPNFKAIDKKFYQQSPQQLFIGNKIIFEAAQSLRTSLQLSARAKKLQVIMISSNTVGEGKSTSAIYLAMALAQTHRTIILEADLRRPSVRRKMGIPNSQPGLADILSKGGSLNSYILRDQQTNLAVLSAGELTESPSNLLSSTRFASCLTILRSQYDYIIIDSPPSQLVSDALIIGQQSDFNILVARSNNSKIGELNSTIKLLAKHGVCTDGIILNQESLKNDKRYQYQYQYQKETA</sequence>
<reference evidence="21 22" key="1">
    <citation type="submission" date="2016-11" db="EMBL/GenBank/DDBJ databases">
        <authorList>
            <person name="Jaros S."/>
            <person name="Januszkiewicz K."/>
            <person name="Wedrychowicz H."/>
        </authorList>
    </citation>
    <scope>NUCLEOTIDE SEQUENCE [LARGE SCALE GENOMIC DNA]</scope>
    <source>
        <strain evidence="21">NVI 5450</strain>
    </source>
</reference>
<feature type="transmembrane region" description="Helical" evidence="17">
    <location>
        <begin position="445"/>
        <end position="470"/>
    </location>
</feature>
<comment type="catalytic activity">
    <reaction evidence="15">
        <text>L-tyrosyl-[protein] + ATP = O-phospho-L-tyrosyl-[protein] + ADP + H(+)</text>
        <dbReference type="Rhea" id="RHEA:10596"/>
        <dbReference type="Rhea" id="RHEA-COMP:10136"/>
        <dbReference type="Rhea" id="RHEA-COMP:20101"/>
        <dbReference type="ChEBI" id="CHEBI:15378"/>
        <dbReference type="ChEBI" id="CHEBI:30616"/>
        <dbReference type="ChEBI" id="CHEBI:46858"/>
        <dbReference type="ChEBI" id="CHEBI:61978"/>
        <dbReference type="ChEBI" id="CHEBI:456216"/>
        <dbReference type="EC" id="2.7.10.2"/>
    </reaction>
</comment>
<evidence type="ECO:0000313" key="22">
    <source>
        <dbReference type="Proteomes" id="UP000183794"/>
    </source>
</evidence>
<dbReference type="InterPro" id="IPR027417">
    <property type="entry name" value="P-loop_NTPase"/>
</dbReference>
<evidence type="ECO:0000256" key="15">
    <source>
        <dbReference type="ARBA" id="ARBA00051245"/>
    </source>
</evidence>
<dbReference type="InterPro" id="IPR005702">
    <property type="entry name" value="Wzc-like_C"/>
</dbReference>
<evidence type="ECO:0000256" key="13">
    <source>
        <dbReference type="ARBA" id="ARBA00023136"/>
    </source>
</evidence>
<feature type="domain" description="AAA" evidence="19">
    <location>
        <begin position="532"/>
        <end position="654"/>
    </location>
</feature>
<evidence type="ECO:0000256" key="1">
    <source>
        <dbReference type="ARBA" id="ARBA00004429"/>
    </source>
</evidence>
<evidence type="ECO:0000256" key="6">
    <source>
        <dbReference type="ARBA" id="ARBA00022519"/>
    </source>
</evidence>
<comment type="subcellular location">
    <subcellularLocation>
        <location evidence="1">Cell inner membrane</location>
        <topology evidence="1">Multi-pass membrane protein</topology>
    </subcellularLocation>
</comment>
<feature type="domain" description="Tyrosine-protein kinase G-rich" evidence="20">
    <location>
        <begin position="393"/>
        <end position="465"/>
    </location>
</feature>
<keyword evidence="5" id="KW-1003">Cell membrane</keyword>
<evidence type="ECO:0000256" key="16">
    <source>
        <dbReference type="SAM" id="Coils"/>
    </source>
</evidence>
<feature type="coiled-coil region" evidence="16">
    <location>
        <begin position="303"/>
        <end position="404"/>
    </location>
</feature>
<dbReference type="PANTHER" id="PTHR32309">
    <property type="entry name" value="TYROSINE-PROTEIN KINASE"/>
    <property type="match status" value="1"/>
</dbReference>
<dbReference type="Pfam" id="PF13807">
    <property type="entry name" value="GNVR"/>
    <property type="match status" value="1"/>
</dbReference>
<dbReference type="Pfam" id="PF13614">
    <property type="entry name" value="AAA_31"/>
    <property type="match status" value="1"/>
</dbReference>
<evidence type="ECO:0000256" key="9">
    <source>
        <dbReference type="ARBA" id="ARBA00022741"/>
    </source>
</evidence>
<proteinExistence type="inferred from homology"/>
<keyword evidence="9" id="KW-0547">Nucleotide-binding</keyword>
<evidence type="ECO:0000256" key="8">
    <source>
        <dbReference type="ARBA" id="ARBA00022692"/>
    </source>
</evidence>
<keyword evidence="6" id="KW-0997">Cell inner membrane</keyword>
<keyword evidence="12 17" id="KW-1133">Transmembrane helix</keyword>
<keyword evidence="16" id="KW-0175">Coiled coil</keyword>
<dbReference type="Proteomes" id="UP000183794">
    <property type="component" value="Unassembled WGS sequence"/>
</dbReference>
<dbReference type="SUPFAM" id="SSF52540">
    <property type="entry name" value="P-loop containing nucleoside triphosphate hydrolases"/>
    <property type="match status" value="1"/>
</dbReference>
<dbReference type="InterPro" id="IPR025669">
    <property type="entry name" value="AAA_dom"/>
</dbReference>
<dbReference type="Pfam" id="PF02706">
    <property type="entry name" value="Wzz"/>
    <property type="match status" value="1"/>
</dbReference>
<dbReference type="PANTHER" id="PTHR32309:SF13">
    <property type="entry name" value="FERRIC ENTEROBACTIN TRANSPORT PROTEIN FEPE"/>
    <property type="match status" value="1"/>
</dbReference>
<accession>A0A1L0BFZ3</accession>
<keyword evidence="14" id="KW-0829">Tyrosine-protein kinase</keyword>
<dbReference type="RefSeq" id="WP_082287445.1">
    <property type="nucleotide sequence ID" value="NZ_CAWRBC010000087.1"/>
</dbReference>
<evidence type="ECO:0000256" key="11">
    <source>
        <dbReference type="ARBA" id="ARBA00022840"/>
    </source>
</evidence>
<keyword evidence="11" id="KW-0067">ATP-binding</keyword>
<protein>
    <recommendedName>
        <fullName evidence="4">non-specific protein-tyrosine kinase</fullName>
        <ecNumber evidence="4">2.7.10.2</ecNumber>
    </recommendedName>
</protein>
<dbReference type="AlphaFoldDB" id="A0A1L0BFZ3"/>
<evidence type="ECO:0000259" key="18">
    <source>
        <dbReference type="Pfam" id="PF02706"/>
    </source>
</evidence>
<evidence type="ECO:0000256" key="7">
    <source>
        <dbReference type="ARBA" id="ARBA00022679"/>
    </source>
</evidence>